<dbReference type="Pfam" id="PF24969">
    <property type="entry name" value="LRR_15"/>
    <property type="match status" value="1"/>
</dbReference>
<sequence length="215" mass="24283">MLADDGNIDEYEVDDFDIPKRNFLSPKCWNITEVDLEESNPAEGAREWIQGCKALRSIRIVHGGGMIPDDAFQPSKTHELLSLQKSTLESLWVDNPDTYMWSDDQWMESFVDFTALNVICASLASLVGVDELNVPVRKLPDVLPSSLETLCVAVDGDDSLNGAIDQLAELAASRNFSKLATIHLEYNQFREPRNAMRLEWLEQRRQEASVLFFSS</sequence>
<dbReference type="EMBL" id="JAPWDS010000003">
    <property type="protein sequence ID" value="KAJ5504781.1"/>
    <property type="molecule type" value="Genomic_DNA"/>
</dbReference>
<name>A0A9W9XY17_9EURO</name>
<dbReference type="Proteomes" id="UP001149954">
    <property type="component" value="Unassembled WGS sequence"/>
</dbReference>
<reference evidence="2" key="1">
    <citation type="submission" date="2022-12" db="EMBL/GenBank/DDBJ databases">
        <authorList>
            <person name="Petersen C."/>
        </authorList>
    </citation>
    <scope>NUCLEOTIDE SEQUENCE</scope>
    <source>
        <strain evidence="2">IBT 29495</strain>
    </source>
</reference>
<dbReference type="InterPro" id="IPR056867">
    <property type="entry name" value="LRR_15"/>
</dbReference>
<evidence type="ECO:0000259" key="1">
    <source>
        <dbReference type="Pfam" id="PF24969"/>
    </source>
</evidence>
<keyword evidence="3" id="KW-1185">Reference proteome</keyword>
<dbReference type="AlphaFoldDB" id="A0A9W9XY17"/>
<gene>
    <name evidence="2" type="ORF">N7463_007655</name>
</gene>
<comment type="caution">
    <text evidence="2">The sequence shown here is derived from an EMBL/GenBank/DDBJ whole genome shotgun (WGS) entry which is preliminary data.</text>
</comment>
<proteinExistence type="predicted"/>
<accession>A0A9W9XY17</accession>
<organism evidence="2 3">
    <name type="scientific">Penicillium fimorum</name>
    <dbReference type="NCBI Taxonomy" id="1882269"/>
    <lineage>
        <taxon>Eukaryota</taxon>
        <taxon>Fungi</taxon>
        <taxon>Dikarya</taxon>
        <taxon>Ascomycota</taxon>
        <taxon>Pezizomycotina</taxon>
        <taxon>Eurotiomycetes</taxon>
        <taxon>Eurotiomycetidae</taxon>
        <taxon>Eurotiales</taxon>
        <taxon>Aspergillaceae</taxon>
        <taxon>Penicillium</taxon>
    </lineage>
</organism>
<protein>
    <recommendedName>
        <fullName evidence="1">Leucine-rich repeat domain-containing protein</fullName>
    </recommendedName>
</protein>
<evidence type="ECO:0000313" key="2">
    <source>
        <dbReference type="EMBL" id="KAJ5504781.1"/>
    </source>
</evidence>
<evidence type="ECO:0000313" key="3">
    <source>
        <dbReference type="Proteomes" id="UP001149954"/>
    </source>
</evidence>
<dbReference type="OrthoDB" id="4366987at2759"/>
<feature type="domain" description="Leucine-rich repeat" evidence="1">
    <location>
        <begin position="29"/>
        <end position="172"/>
    </location>
</feature>
<reference evidence="2" key="2">
    <citation type="journal article" date="2023" name="IMA Fungus">
        <title>Comparative genomic study of the Penicillium genus elucidates a diverse pangenome and 15 lateral gene transfer events.</title>
        <authorList>
            <person name="Petersen C."/>
            <person name="Sorensen T."/>
            <person name="Nielsen M.R."/>
            <person name="Sondergaard T.E."/>
            <person name="Sorensen J.L."/>
            <person name="Fitzpatrick D.A."/>
            <person name="Frisvad J.C."/>
            <person name="Nielsen K.L."/>
        </authorList>
    </citation>
    <scope>NUCLEOTIDE SEQUENCE</scope>
    <source>
        <strain evidence="2">IBT 29495</strain>
    </source>
</reference>